<evidence type="ECO:0000313" key="3">
    <source>
        <dbReference type="EMBL" id="SLN00766.1"/>
    </source>
</evidence>
<dbReference type="Gene3D" id="3.20.20.190">
    <property type="entry name" value="Phosphatidylinositol (PI) phosphodiesterase"/>
    <property type="match status" value="1"/>
</dbReference>
<feature type="compositionally biased region" description="Basic and acidic residues" evidence="1">
    <location>
        <begin position="8"/>
        <end position="44"/>
    </location>
</feature>
<dbReference type="GO" id="GO:0008081">
    <property type="term" value="F:phosphoric diester hydrolase activity"/>
    <property type="evidence" value="ECO:0007669"/>
    <property type="project" value="InterPro"/>
</dbReference>
<proteinExistence type="predicted"/>
<keyword evidence="2" id="KW-0472">Membrane</keyword>
<dbReference type="GO" id="GO:0006629">
    <property type="term" value="P:lipid metabolic process"/>
    <property type="evidence" value="ECO:0007669"/>
    <property type="project" value="InterPro"/>
</dbReference>
<keyword evidence="4" id="KW-1185">Reference proteome</keyword>
<evidence type="ECO:0000313" key="4">
    <source>
        <dbReference type="Proteomes" id="UP000196581"/>
    </source>
</evidence>
<keyword evidence="2" id="KW-0812">Transmembrane</keyword>
<accession>A0A1X6XNN8</accession>
<dbReference type="RefSeq" id="WP_143275891.1">
    <property type="nucleotide sequence ID" value="NZ_FWFF01000020.1"/>
</dbReference>
<dbReference type="AlphaFoldDB" id="A0A1X6XNN8"/>
<dbReference type="Proteomes" id="UP000196581">
    <property type="component" value="Unassembled WGS sequence"/>
</dbReference>
<evidence type="ECO:0000256" key="2">
    <source>
        <dbReference type="SAM" id="Phobius"/>
    </source>
</evidence>
<dbReference type="InterPro" id="IPR017946">
    <property type="entry name" value="PLC-like_Pdiesterase_TIM-brl"/>
</dbReference>
<evidence type="ECO:0000256" key="1">
    <source>
        <dbReference type="SAM" id="MobiDB-lite"/>
    </source>
</evidence>
<name>A0A1X6XNN8_9MICO</name>
<feature type="transmembrane region" description="Helical" evidence="2">
    <location>
        <begin position="64"/>
        <end position="86"/>
    </location>
</feature>
<feature type="region of interest" description="Disordered" evidence="1">
    <location>
        <begin position="1"/>
        <end position="44"/>
    </location>
</feature>
<protein>
    <submittedName>
        <fullName evidence="3">COG0584: Glycerophosphoryl diester phosphodiesterase</fullName>
    </submittedName>
</protein>
<organism evidence="3 4">
    <name type="scientific">Brevibacterium yomogidense</name>
    <dbReference type="NCBI Taxonomy" id="946573"/>
    <lineage>
        <taxon>Bacteria</taxon>
        <taxon>Bacillati</taxon>
        <taxon>Actinomycetota</taxon>
        <taxon>Actinomycetes</taxon>
        <taxon>Micrococcales</taxon>
        <taxon>Brevibacteriaceae</taxon>
        <taxon>Brevibacterium</taxon>
    </lineage>
</organism>
<gene>
    <name evidence="3" type="ORF">FM105_13490</name>
</gene>
<sequence length="329" mass="33926">MAKKKRDRRDDDRIESLADLTPERVKGSRRSGTERAKPVSAEERAAWEERVAEAEAAKAGRRTFAPLIVAGVAAAAVVGLIGWSILSAEEPPTAESLPAPVIAADGGGAAVYPENSAEAVRENVRFGFMPAVDLVELGDGTIALGAGGPEAGEDVYGKPYADLTAEEFADGTIPAPREETNSGSPATWDEVYEDFSTDTVFMPSVDSDAALDAVLTSAEDAERIDALIVRTDDAALAERTADAGAVALFDGDPEGTSPADLAASGFGMAAVSADAEDVDEWLASDVGVWLTGVGSAQQLTELGDAGALGALTEDPFALQPAEDEDGAEG</sequence>
<reference evidence="4" key="1">
    <citation type="submission" date="2017-02" db="EMBL/GenBank/DDBJ databases">
        <authorList>
            <person name="Dridi B."/>
        </authorList>
    </citation>
    <scope>NUCLEOTIDE SEQUENCE [LARGE SCALE GENOMIC DNA]</scope>
    <source>
        <strain evidence="4">B Co 03.10</strain>
    </source>
</reference>
<keyword evidence="2" id="KW-1133">Transmembrane helix</keyword>
<dbReference type="EMBL" id="FWFF01000020">
    <property type="protein sequence ID" value="SLN00766.1"/>
    <property type="molecule type" value="Genomic_DNA"/>
</dbReference>